<evidence type="ECO:0000313" key="2">
    <source>
        <dbReference type="EMBL" id="KAL0395034.1"/>
    </source>
</evidence>
<evidence type="ECO:0008006" key="3">
    <source>
        <dbReference type="Google" id="ProtNLM"/>
    </source>
</evidence>
<dbReference type="PANTHER" id="PTHR48475:SF2">
    <property type="entry name" value="RIBONUCLEASE H"/>
    <property type="match status" value="1"/>
</dbReference>
<evidence type="ECO:0000256" key="1">
    <source>
        <dbReference type="SAM" id="SignalP"/>
    </source>
</evidence>
<accession>A0AAW2SRG3</accession>
<reference evidence="2" key="1">
    <citation type="submission" date="2020-06" db="EMBL/GenBank/DDBJ databases">
        <authorList>
            <person name="Li T."/>
            <person name="Hu X."/>
            <person name="Zhang T."/>
            <person name="Song X."/>
            <person name="Zhang H."/>
            <person name="Dai N."/>
            <person name="Sheng W."/>
            <person name="Hou X."/>
            <person name="Wei L."/>
        </authorList>
    </citation>
    <scope>NUCLEOTIDE SEQUENCE</scope>
    <source>
        <strain evidence="2">KEN1</strain>
        <tissue evidence="2">Leaf</tissue>
    </source>
</reference>
<feature type="chain" id="PRO_5043856395" description="Reverse transcriptase RNase H-like domain-containing protein" evidence="1">
    <location>
        <begin position="26"/>
        <end position="148"/>
    </location>
</feature>
<reference evidence="2" key="2">
    <citation type="journal article" date="2024" name="Plant">
        <title>Genomic evolution and insights into agronomic trait innovations of Sesamum species.</title>
        <authorList>
            <person name="Miao H."/>
            <person name="Wang L."/>
            <person name="Qu L."/>
            <person name="Liu H."/>
            <person name="Sun Y."/>
            <person name="Le M."/>
            <person name="Wang Q."/>
            <person name="Wei S."/>
            <person name="Zheng Y."/>
            <person name="Lin W."/>
            <person name="Duan Y."/>
            <person name="Cao H."/>
            <person name="Xiong S."/>
            <person name="Wang X."/>
            <person name="Wei L."/>
            <person name="Li C."/>
            <person name="Ma Q."/>
            <person name="Ju M."/>
            <person name="Zhao R."/>
            <person name="Li G."/>
            <person name="Mu C."/>
            <person name="Tian Q."/>
            <person name="Mei H."/>
            <person name="Zhang T."/>
            <person name="Gao T."/>
            <person name="Zhang H."/>
        </authorList>
    </citation>
    <scope>NUCLEOTIDE SEQUENCE</scope>
    <source>
        <strain evidence="2">KEN1</strain>
    </source>
</reference>
<keyword evidence="1" id="KW-0732">Signal</keyword>
<proteinExistence type="predicted"/>
<comment type="caution">
    <text evidence="2">The sequence shown here is derived from an EMBL/GenBank/DDBJ whole genome shotgun (WGS) entry which is preliminary data.</text>
</comment>
<gene>
    <name evidence="2" type="ORF">Slati_4469600</name>
</gene>
<sequence>MVFSLVVIARRLCLYFLSHPMVVRANLLLKQTLRKPDTSGRLVKWIVELREYDISYLPRTVIKAQALADFVFEMTSPSPCESPTRKYGCYIWIGRLPLREVGPGKFALLPRGRIWNSPSDLILKPEIMRPNMKAHNGMRMAYEVGLST</sequence>
<organism evidence="2">
    <name type="scientific">Sesamum latifolium</name>
    <dbReference type="NCBI Taxonomy" id="2727402"/>
    <lineage>
        <taxon>Eukaryota</taxon>
        <taxon>Viridiplantae</taxon>
        <taxon>Streptophyta</taxon>
        <taxon>Embryophyta</taxon>
        <taxon>Tracheophyta</taxon>
        <taxon>Spermatophyta</taxon>
        <taxon>Magnoliopsida</taxon>
        <taxon>eudicotyledons</taxon>
        <taxon>Gunneridae</taxon>
        <taxon>Pentapetalae</taxon>
        <taxon>asterids</taxon>
        <taxon>lamiids</taxon>
        <taxon>Lamiales</taxon>
        <taxon>Pedaliaceae</taxon>
        <taxon>Sesamum</taxon>
    </lineage>
</organism>
<protein>
    <recommendedName>
        <fullName evidence="3">Reverse transcriptase RNase H-like domain-containing protein</fullName>
    </recommendedName>
</protein>
<dbReference type="PANTHER" id="PTHR48475">
    <property type="entry name" value="RIBONUCLEASE H"/>
    <property type="match status" value="1"/>
</dbReference>
<dbReference type="AlphaFoldDB" id="A0AAW2SRG3"/>
<dbReference type="EMBL" id="JACGWN010000016">
    <property type="protein sequence ID" value="KAL0395034.1"/>
    <property type="molecule type" value="Genomic_DNA"/>
</dbReference>
<name>A0AAW2SRG3_9LAMI</name>
<feature type="signal peptide" evidence="1">
    <location>
        <begin position="1"/>
        <end position="25"/>
    </location>
</feature>